<dbReference type="Gramene" id="KQK93301">
    <property type="protein sequence ID" value="KQK93301"/>
    <property type="gene ID" value="SETIT_028410mg"/>
</dbReference>
<organism evidence="2 3">
    <name type="scientific">Setaria italica</name>
    <name type="common">Foxtail millet</name>
    <name type="synonym">Panicum italicum</name>
    <dbReference type="NCBI Taxonomy" id="4555"/>
    <lineage>
        <taxon>Eukaryota</taxon>
        <taxon>Viridiplantae</taxon>
        <taxon>Streptophyta</taxon>
        <taxon>Embryophyta</taxon>
        <taxon>Tracheophyta</taxon>
        <taxon>Spermatophyta</taxon>
        <taxon>Magnoliopsida</taxon>
        <taxon>Liliopsida</taxon>
        <taxon>Poales</taxon>
        <taxon>Poaceae</taxon>
        <taxon>PACMAD clade</taxon>
        <taxon>Panicoideae</taxon>
        <taxon>Panicodae</taxon>
        <taxon>Paniceae</taxon>
        <taxon>Cenchrinae</taxon>
        <taxon>Setaria</taxon>
    </lineage>
</organism>
<keyword evidence="3" id="KW-1185">Reference proteome</keyword>
<feature type="compositionally biased region" description="Polar residues" evidence="1">
    <location>
        <begin position="58"/>
        <end position="75"/>
    </location>
</feature>
<reference evidence="2" key="2">
    <citation type="submission" date="2018-08" db="UniProtKB">
        <authorList>
            <consortium name="EnsemblPlants"/>
        </authorList>
    </citation>
    <scope>IDENTIFICATION</scope>
    <source>
        <strain evidence="2">Yugu1</strain>
    </source>
</reference>
<dbReference type="Proteomes" id="UP000004995">
    <property type="component" value="Unassembled WGS sequence"/>
</dbReference>
<sequence>MPLSADFSIGSTLAFFSSSVSWLDIPWIRPTMARMAWVASPSFFTAAASSGEQGPGQLHSQGAFSYKSKMTSGTR</sequence>
<feature type="region of interest" description="Disordered" evidence="1">
    <location>
        <begin position="49"/>
        <end position="75"/>
    </location>
</feature>
<dbReference type="InParanoid" id="K3ZP80"/>
<name>K3ZP80_SETIT</name>
<evidence type="ECO:0000313" key="2">
    <source>
        <dbReference type="EnsemblPlants" id="KQK93301"/>
    </source>
</evidence>
<dbReference type="AlphaFoldDB" id="K3ZP80"/>
<dbReference type="HOGENOM" id="CLU_2675768_0_0_1"/>
<proteinExistence type="predicted"/>
<protein>
    <submittedName>
        <fullName evidence="2">Uncharacterized protein</fullName>
    </submittedName>
</protein>
<evidence type="ECO:0000313" key="3">
    <source>
        <dbReference type="Proteomes" id="UP000004995"/>
    </source>
</evidence>
<evidence type="ECO:0000256" key="1">
    <source>
        <dbReference type="SAM" id="MobiDB-lite"/>
    </source>
</evidence>
<dbReference type="EnsemblPlants" id="KQK93301">
    <property type="protein sequence ID" value="KQK93301"/>
    <property type="gene ID" value="SETIT_028410mg"/>
</dbReference>
<reference evidence="3" key="1">
    <citation type="journal article" date="2012" name="Nat. Biotechnol.">
        <title>Reference genome sequence of the model plant Setaria.</title>
        <authorList>
            <person name="Bennetzen J.L."/>
            <person name="Schmutz J."/>
            <person name="Wang H."/>
            <person name="Percifield R."/>
            <person name="Hawkins J."/>
            <person name="Pontaroli A.C."/>
            <person name="Estep M."/>
            <person name="Feng L."/>
            <person name="Vaughn J.N."/>
            <person name="Grimwood J."/>
            <person name="Jenkins J."/>
            <person name="Barry K."/>
            <person name="Lindquist E."/>
            <person name="Hellsten U."/>
            <person name="Deshpande S."/>
            <person name="Wang X."/>
            <person name="Wu X."/>
            <person name="Mitros T."/>
            <person name="Triplett J."/>
            <person name="Yang X."/>
            <person name="Ye C.Y."/>
            <person name="Mauro-Herrera M."/>
            <person name="Wang L."/>
            <person name="Li P."/>
            <person name="Sharma M."/>
            <person name="Sharma R."/>
            <person name="Ronald P.C."/>
            <person name="Panaud O."/>
            <person name="Kellogg E.A."/>
            <person name="Brutnell T.P."/>
            <person name="Doust A.N."/>
            <person name="Tuskan G.A."/>
            <person name="Rokhsar D."/>
            <person name="Devos K.M."/>
        </authorList>
    </citation>
    <scope>NUCLEOTIDE SEQUENCE [LARGE SCALE GENOMIC DNA]</scope>
    <source>
        <strain evidence="3">cv. Yugu1</strain>
    </source>
</reference>
<dbReference type="EMBL" id="AGNK02004600">
    <property type="status" value="NOT_ANNOTATED_CDS"/>
    <property type="molecule type" value="Genomic_DNA"/>
</dbReference>
<accession>K3ZP80</accession>